<evidence type="ECO:0000256" key="1">
    <source>
        <dbReference type="SAM" id="MobiDB-lite"/>
    </source>
</evidence>
<name>A0A0C2ZG13_9AGAM</name>
<evidence type="ECO:0000259" key="2">
    <source>
        <dbReference type="Pfam" id="PF20149"/>
    </source>
</evidence>
<accession>A0A0C2ZG13</accession>
<reference evidence="4" key="2">
    <citation type="submission" date="2015-01" db="EMBL/GenBank/DDBJ databases">
        <title>Evolutionary Origins and Diversification of the Mycorrhizal Mutualists.</title>
        <authorList>
            <consortium name="DOE Joint Genome Institute"/>
            <consortium name="Mycorrhizal Genomics Consortium"/>
            <person name="Kohler A."/>
            <person name="Kuo A."/>
            <person name="Nagy L.G."/>
            <person name="Floudas D."/>
            <person name="Copeland A."/>
            <person name="Barry K.W."/>
            <person name="Cichocki N."/>
            <person name="Veneault-Fourrey C."/>
            <person name="LaButti K."/>
            <person name="Lindquist E.A."/>
            <person name="Lipzen A."/>
            <person name="Lundell T."/>
            <person name="Morin E."/>
            <person name="Murat C."/>
            <person name="Riley R."/>
            <person name="Ohm R."/>
            <person name="Sun H."/>
            <person name="Tunlid A."/>
            <person name="Henrissat B."/>
            <person name="Grigoriev I.V."/>
            <person name="Hibbett D.S."/>
            <person name="Martin F."/>
        </authorList>
    </citation>
    <scope>NUCLEOTIDE SEQUENCE [LARGE SCALE GENOMIC DNA]</scope>
    <source>
        <strain evidence="4">Foug A</strain>
    </source>
</reference>
<evidence type="ECO:0000313" key="3">
    <source>
        <dbReference type="EMBL" id="KIM60593.1"/>
    </source>
</evidence>
<dbReference type="InterPro" id="IPR045341">
    <property type="entry name" value="DUF6532"/>
</dbReference>
<feature type="compositionally biased region" description="Low complexity" evidence="1">
    <location>
        <begin position="36"/>
        <end position="63"/>
    </location>
</feature>
<dbReference type="InParanoid" id="A0A0C2ZG13"/>
<organism evidence="3 4">
    <name type="scientific">Scleroderma citrinum Foug A</name>
    <dbReference type="NCBI Taxonomy" id="1036808"/>
    <lineage>
        <taxon>Eukaryota</taxon>
        <taxon>Fungi</taxon>
        <taxon>Dikarya</taxon>
        <taxon>Basidiomycota</taxon>
        <taxon>Agaricomycotina</taxon>
        <taxon>Agaricomycetes</taxon>
        <taxon>Agaricomycetidae</taxon>
        <taxon>Boletales</taxon>
        <taxon>Sclerodermatineae</taxon>
        <taxon>Sclerodermataceae</taxon>
        <taxon>Scleroderma</taxon>
    </lineage>
</organism>
<dbReference type="Pfam" id="PF20149">
    <property type="entry name" value="DUF6532"/>
    <property type="match status" value="1"/>
</dbReference>
<gene>
    <name evidence="3" type="ORF">SCLCIDRAFT_9632</name>
</gene>
<dbReference type="EMBL" id="KN822060">
    <property type="protein sequence ID" value="KIM60593.1"/>
    <property type="molecule type" value="Genomic_DNA"/>
</dbReference>
<feature type="region of interest" description="Disordered" evidence="1">
    <location>
        <begin position="29"/>
        <end position="83"/>
    </location>
</feature>
<dbReference type="OrthoDB" id="2679361at2759"/>
<protein>
    <recommendedName>
        <fullName evidence="2">DUF6532 domain-containing protein</fullName>
    </recommendedName>
</protein>
<sequence length="682" mass="75833">MIRTQALQDTLIFLSDNLDSGIIPSKTLSSPLLHGTTLPPSSPSATTSSDSTDSSPEEVSSGRGSRRSSHVSRTFQPYPKPMLGESTAMHFAARALRGEEPKLSLSDHNKSLVLSEEALNAAVMMKHTGRETRHYCAIASAWEMQEAEQYHKFISLIHKSDRERYRDFDKLSLNKIIYEDDLESFKAADIQLNWLEEEVQSRLKSEGGEQEGKKMPVKCSSQSHRAAEEADDDDNNGDQDQWPLEDTTPEAATPEGELVRGAVTRAHAAHGNNVSGRSIQSQLNVPSEQPQLRSEYLASYGIQSGSLDDTQQGFWDELQFSTPSNASAPQIDNSLLQYCLPIMTNQQTISSQLLPPVGTSVSSQQVGDLQALFNSLVPTVINRPGEVVYGQRFEAVIHPKQGTTEWEVCKESNICLPPVTMPAQSTTATAATSLSTIPPFVVAPAQSTLDPSTDLVRTAPVSTTPTVMTSLLTMPERKRIIANTNTELLKYFISKPLRKRDEDEVYFAALANHLVSHLAGVNNDWITNYLKNFNTSARKTLREITATFKKTALSIIKDNYGVCLPIAQCNNYGVVCKVKADELLNGHNPWCFVDSSKLFDHPALTSLITDTLWPHHGKLYKAFLTTETPNIDPLIAYSLVILRWAIENLRHRKETDFVNERYANDYQRALDRIEKERWPAGA</sequence>
<dbReference type="HOGENOM" id="CLU_403406_0_0_1"/>
<keyword evidence="4" id="KW-1185">Reference proteome</keyword>
<proteinExistence type="predicted"/>
<reference evidence="3 4" key="1">
    <citation type="submission" date="2014-04" db="EMBL/GenBank/DDBJ databases">
        <authorList>
            <consortium name="DOE Joint Genome Institute"/>
            <person name="Kuo A."/>
            <person name="Kohler A."/>
            <person name="Nagy L.G."/>
            <person name="Floudas D."/>
            <person name="Copeland A."/>
            <person name="Barry K.W."/>
            <person name="Cichocki N."/>
            <person name="Veneault-Fourrey C."/>
            <person name="LaButti K."/>
            <person name="Lindquist E.A."/>
            <person name="Lipzen A."/>
            <person name="Lundell T."/>
            <person name="Morin E."/>
            <person name="Murat C."/>
            <person name="Sun H."/>
            <person name="Tunlid A."/>
            <person name="Henrissat B."/>
            <person name="Grigoriev I.V."/>
            <person name="Hibbett D.S."/>
            <person name="Martin F."/>
            <person name="Nordberg H.P."/>
            <person name="Cantor M.N."/>
            <person name="Hua S.X."/>
        </authorList>
    </citation>
    <scope>NUCLEOTIDE SEQUENCE [LARGE SCALE GENOMIC DNA]</scope>
    <source>
        <strain evidence="3 4">Foug A</strain>
    </source>
</reference>
<feature type="compositionally biased region" description="Basic and acidic residues" evidence="1">
    <location>
        <begin position="203"/>
        <end position="214"/>
    </location>
</feature>
<feature type="region of interest" description="Disordered" evidence="1">
    <location>
        <begin position="203"/>
        <end position="254"/>
    </location>
</feature>
<feature type="domain" description="DUF6532" evidence="2">
    <location>
        <begin position="541"/>
        <end position="674"/>
    </location>
</feature>
<dbReference type="Proteomes" id="UP000053989">
    <property type="component" value="Unassembled WGS sequence"/>
</dbReference>
<evidence type="ECO:0000313" key="4">
    <source>
        <dbReference type="Proteomes" id="UP000053989"/>
    </source>
</evidence>
<dbReference type="AlphaFoldDB" id="A0A0C2ZG13"/>